<dbReference type="Pfam" id="PF03949">
    <property type="entry name" value="Malic_M"/>
    <property type="match status" value="1"/>
</dbReference>
<dbReference type="InterPro" id="IPR002505">
    <property type="entry name" value="PTA_PTB"/>
</dbReference>
<evidence type="ECO:0000313" key="10">
    <source>
        <dbReference type="EMBL" id="MEE2565426.1"/>
    </source>
</evidence>
<dbReference type="GO" id="GO:0004473">
    <property type="term" value="F:malate dehydrogenase (decarboxylating) (NADP+) activity"/>
    <property type="evidence" value="ECO:0007669"/>
    <property type="project" value="UniProtKB-EC"/>
</dbReference>
<comment type="caution">
    <text evidence="10">The sequence shown here is derived from an EMBL/GenBank/DDBJ whole genome shotgun (WGS) entry which is preliminary data.</text>
</comment>
<feature type="domain" description="Malic enzyme N-terminal" evidence="9">
    <location>
        <begin position="22"/>
        <end position="155"/>
    </location>
</feature>
<organism evidence="10 11">
    <name type="scientific">Hyphobacterium marinum</name>
    <dbReference type="NCBI Taxonomy" id="3116574"/>
    <lineage>
        <taxon>Bacteria</taxon>
        <taxon>Pseudomonadati</taxon>
        <taxon>Pseudomonadota</taxon>
        <taxon>Alphaproteobacteria</taxon>
        <taxon>Maricaulales</taxon>
        <taxon>Maricaulaceae</taxon>
        <taxon>Hyphobacterium</taxon>
    </lineage>
</organism>
<comment type="cofactor">
    <cofactor evidence="1">
        <name>Mn(2+)</name>
        <dbReference type="ChEBI" id="CHEBI:29035"/>
    </cofactor>
</comment>
<comment type="similarity">
    <text evidence="4">In the C-terminal section; belongs to the phosphate acetyltransferase and butyryltransferase family.</text>
</comment>
<dbReference type="EC" id="1.1.1.40" evidence="10"/>
<evidence type="ECO:0000256" key="6">
    <source>
        <dbReference type="ARBA" id="ARBA00023002"/>
    </source>
</evidence>
<dbReference type="Gene3D" id="3.40.50.10950">
    <property type="match status" value="1"/>
</dbReference>
<reference evidence="10 11" key="1">
    <citation type="submission" date="2024-01" db="EMBL/GenBank/DDBJ databases">
        <title>Hyphobacterium bacterium isolated from marine sediment.</title>
        <authorList>
            <person name="Zhao S."/>
        </authorList>
    </citation>
    <scope>NUCLEOTIDE SEQUENCE [LARGE SCALE GENOMIC DNA]</scope>
    <source>
        <strain evidence="10 11">Y60-23</strain>
    </source>
</reference>
<evidence type="ECO:0000256" key="1">
    <source>
        <dbReference type="ARBA" id="ARBA00001936"/>
    </source>
</evidence>
<dbReference type="CDD" id="cd05311">
    <property type="entry name" value="NAD_bind_2_malic_enz"/>
    <property type="match status" value="1"/>
</dbReference>
<dbReference type="Gene3D" id="3.40.50.720">
    <property type="entry name" value="NAD(P)-binding Rossmann-like Domain"/>
    <property type="match status" value="1"/>
</dbReference>
<dbReference type="SUPFAM" id="SSF53223">
    <property type="entry name" value="Aminoacid dehydrogenase-like, N-terminal domain"/>
    <property type="match status" value="1"/>
</dbReference>
<comment type="similarity">
    <text evidence="3">In the N-terminal section; belongs to the malic enzymes family.</text>
</comment>
<evidence type="ECO:0000259" key="9">
    <source>
        <dbReference type="SMART" id="SM01274"/>
    </source>
</evidence>
<dbReference type="SMART" id="SM00919">
    <property type="entry name" value="Malic_M"/>
    <property type="match status" value="1"/>
</dbReference>
<dbReference type="InterPro" id="IPR037062">
    <property type="entry name" value="Malic_N_dom_sf"/>
</dbReference>
<dbReference type="InterPro" id="IPR042112">
    <property type="entry name" value="P_AcTrfase_dom2"/>
</dbReference>
<keyword evidence="7" id="KW-0511">Multifunctional enzyme</keyword>
<dbReference type="InterPro" id="IPR051674">
    <property type="entry name" value="Malate_Decarboxylase"/>
</dbReference>
<proteinExistence type="inferred from homology"/>
<evidence type="ECO:0000256" key="5">
    <source>
        <dbReference type="ARBA" id="ARBA00022723"/>
    </source>
</evidence>
<dbReference type="Gene3D" id="3.40.50.10750">
    <property type="entry name" value="Isocitrate/Isopropylmalate dehydrogenase-like"/>
    <property type="match status" value="1"/>
</dbReference>
<evidence type="ECO:0000256" key="2">
    <source>
        <dbReference type="ARBA" id="ARBA00001946"/>
    </source>
</evidence>
<comment type="cofactor">
    <cofactor evidence="2">
        <name>Mg(2+)</name>
        <dbReference type="ChEBI" id="CHEBI:18420"/>
    </cofactor>
</comment>
<dbReference type="PANTHER" id="PTHR43237">
    <property type="entry name" value="NADP-DEPENDENT MALIC ENZYME"/>
    <property type="match status" value="1"/>
</dbReference>
<evidence type="ECO:0000256" key="4">
    <source>
        <dbReference type="ARBA" id="ARBA00008756"/>
    </source>
</evidence>
<dbReference type="PANTHER" id="PTHR43237:SF4">
    <property type="entry name" value="NADP-DEPENDENT MALIC ENZYME"/>
    <property type="match status" value="1"/>
</dbReference>
<dbReference type="Pfam" id="PF01515">
    <property type="entry name" value="PTA_PTB"/>
    <property type="match status" value="1"/>
</dbReference>
<dbReference type="SUPFAM" id="SSF51735">
    <property type="entry name" value="NAD(P)-binding Rossmann-fold domains"/>
    <property type="match status" value="1"/>
</dbReference>
<keyword evidence="6 10" id="KW-0560">Oxidoreductase</keyword>
<dbReference type="PROSITE" id="PS00331">
    <property type="entry name" value="MALIC_ENZYMES"/>
    <property type="match status" value="1"/>
</dbReference>
<name>A0ABU7LVA9_9PROT</name>
<dbReference type="InterPro" id="IPR036291">
    <property type="entry name" value="NAD(P)-bd_dom_sf"/>
</dbReference>
<keyword evidence="11" id="KW-1185">Reference proteome</keyword>
<evidence type="ECO:0000259" key="8">
    <source>
        <dbReference type="SMART" id="SM00919"/>
    </source>
</evidence>
<dbReference type="SMART" id="SM01274">
    <property type="entry name" value="malic"/>
    <property type="match status" value="1"/>
</dbReference>
<gene>
    <name evidence="10" type="ORF">V0U35_01940</name>
</gene>
<dbReference type="InterPro" id="IPR045213">
    <property type="entry name" value="Malic_NAD-bd_bact_type"/>
</dbReference>
<dbReference type="EMBL" id="JAZDRO010000001">
    <property type="protein sequence ID" value="MEE2565426.1"/>
    <property type="molecule type" value="Genomic_DNA"/>
</dbReference>
<feature type="domain" description="Malic enzyme NAD-binding" evidence="8">
    <location>
        <begin position="167"/>
        <end position="404"/>
    </location>
</feature>
<dbReference type="InterPro" id="IPR042113">
    <property type="entry name" value="P_AcTrfase_dom1"/>
</dbReference>
<dbReference type="InterPro" id="IPR046346">
    <property type="entry name" value="Aminoacid_DH-like_N_sf"/>
</dbReference>
<dbReference type="RefSeq" id="WP_330194962.1">
    <property type="nucleotide sequence ID" value="NZ_JAZDRO010000001.1"/>
</dbReference>
<dbReference type="SUPFAM" id="SSF53659">
    <property type="entry name" value="Isocitrate/Isopropylmalate dehydrogenase-like"/>
    <property type="match status" value="1"/>
</dbReference>
<accession>A0ABU7LVA9</accession>
<protein>
    <submittedName>
        <fullName evidence="10">NADP-dependent malic enzyme</fullName>
        <ecNumber evidence="10">1.1.1.40</ecNumber>
    </submittedName>
</protein>
<sequence length="763" mass="81579">MSDRTSPVDDDEALAFHKEPTPGKLGMSATKPMATQRDLSLAYSPGVAAPVKAIAEDPEKVYDYTSKGNMVAVISNGTAILGLGDLGAMASKPVMEGKAVLFKRFADIDAVDIEVETSDPDEFVDCVARFGHTFGGINLEDIKGPDCFIIEQRLREKLDIPVFHDDQHGTAIISAAGIINACHLTGRDIADLKVVVNGAGAAGIAVLELLKAMGVSAKNAILCDSRGTIYQGREDGMNQWKAAHAAPTDARTLAEALDGADCFIGLSVAGAVDEAMVRSMAAEPIIFAMANPDPEIRPEAVRKIRRDAIMATGRSDYPNQVNNVLGFPYIFRGALDVRARTINEEMKIAAANALAELARQDVPDEVAAAYHGQRPSFGKDYIIPSPFDPRLISFVPPRVAKAAVESGVARKPISDMGGYKAGLARRLDPTAALLQRIHGAVEGKGKRIVFAEGEEPSVIRAAYAFQSQDLGEAILVGREEQTKANMRLVGVPEDSIRIVNARLSSRNAHYSDYLYARLQREGYLKRDVQRLVHNDRNVFSACMVKLNDADGLVTGVTRNYDAALKDVSRVLLPAEGERIIGMSIALAKNRTLFIADTNVTEFPEADALADIAIEAAAAAKRFGFTPRVAFLSYSTFGNPGGVRSEKLQAAVRLLDGRGVDFEYEGEMAADVALDPAHKALYPFSRLTKPANVLVMPAIHSASIATRLLRAGGGATVLGPMLLGFEKPVQIARLGASASEVTTLAALAAYDLSAKAHAEAEAAE</sequence>
<evidence type="ECO:0000313" key="11">
    <source>
        <dbReference type="Proteomes" id="UP001310692"/>
    </source>
</evidence>
<dbReference type="Pfam" id="PF00390">
    <property type="entry name" value="malic"/>
    <property type="match status" value="1"/>
</dbReference>
<dbReference type="InterPro" id="IPR012302">
    <property type="entry name" value="Malic_NAD-bd"/>
</dbReference>
<evidence type="ECO:0000256" key="7">
    <source>
        <dbReference type="ARBA" id="ARBA00023268"/>
    </source>
</evidence>
<keyword evidence="5" id="KW-0479">Metal-binding</keyword>
<dbReference type="Proteomes" id="UP001310692">
    <property type="component" value="Unassembled WGS sequence"/>
</dbReference>
<dbReference type="InterPro" id="IPR015884">
    <property type="entry name" value="Malic_enzyme_CS"/>
</dbReference>
<dbReference type="InterPro" id="IPR012188">
    <property type="entry name" value="ME_PTA"/>
</dbReference>
<dbReference type="PIRSF" id="PIRSF036684">
    <property type="entry name" value="ME_PTA"/>
    <property type="match status" value="1"/>
</dbReference>
<dbReference type="InterPro" id="IPR012301">
    <property type="entry name" value="Malic_N_dom"/>
</dbReference>
<evidence type="ECO:0000256" key="3">
    <source>
        <dbReference type="ARBA" id="ARBA00007686"/>
    </source>
</evidence>
<dbReference type="Gene3D" id="3.40.50.10380">
    <property type="entry name" value="Malic enzyme, N-terminal domain"/>
    <property type="match status" value="1"/>
</dbReference>